<evidence type="ECO:0000313" key="9">
    <source>
        <dbReference type="EMBL" id="MBW41453.1"/>
    </source>
</evidence>
<dbReference type="EMBL" id="GGFK01008132">
    <property type="protein sequence ID" value="MBW41453.1"/>
    <property type="molecule type" value="Transcribed_RNA"/>
</dbReference>
<comment type="similarity">
    <text evidence="2">Belongs to the CRISP family.</text>
</comment>
<dbReference type="SMART" id="SM00198">
    <property type="entry name" value="SCP"/>
    <property type="match status" value="1"/>
</dbReference>
<feature type="signal peptide" evidence="7">
    <location>
        <begin position="1"/>
        <end position="25"/>
    </location>
</feature>
<keyword evidence="4 7" id="KW-0732">Signal</keyword>
<evidence type="ECO:0000256" key="4">
    <source>
        <dbReference type="ARBA" id="ARBA00022729"/>
    </source>
</evidence>
<reference evidence="9" key="1">
    <citation type="submission" date="2018-01" db="EMBL/GenBank/DDBJ databases">
        <title>An insight into the sialome of Amazonian anophelines.</title>
        <authorList>
            <person name="Ribeiro J.M."/>
            <person name="Scarpassa V."/>
            <person name="Calvo E."/>
        </authorList>
    </citation>
    <scope>NUCLEOTIDE SEQUENCE</scope>
    <source>
        <tissue evidence="9">Salivary glands</tissue>
    </source>
</reference>
<evidence type="ECO:0000256" key="3">
    <source>
        <dbReference type="ARBA" id="ARBA00022525"/>
    </source>
</evidence>
<keyword evidence="5" id="KW-0325">Glycoprotein</keyword>
<evidence type="ECO:0000259" key="8">
    <source>
        <dbReference type="SMART" id="SM00198"/>
    </source>
</evidence>
<dbReference type="PIRSF" id="PIRSF038921">
    <property type="entry name" value="P14a"/>
    <property type="match status" value="1"/>
</dbReference>
<evidence type="ECO:0000256" key="1">
    <source>
        <dbReference type="ARBA" id="ARBA00004613"/>
    </source>
</evidence>
<dbReference type="SUPFAM" id="SSF55797">
    <property type="entry name" value="PR-1-like"/>
    <property type="match status" value="1"/>
</dbReference>
<comment type="subcellular location">
    <subcellularLocation>
        <location evidence="1">Secreted</location>
    </subcellularLocation>
</comment>
<dbReference type="PRINTS" id="PR00837">
    <property type="entry name" value="V5TPXLIKE"/>
</dbReference>
<dbReference type="InterPro" id="IPR034763">
    <property type="entry name" value="P14a_insect"/>
</dbReference>
<dbReference type="Pfam" id="PF00188">
    <property type="entry name" value="CAP"/>
    <property type="match status" value="1"/>
</dbReference>
<dbReference type="FunFam" id="3.40.33.10:FF:000007">
    <property type="entry name" value="Venom allergen"/>
    <property type="match status" value="1"/>
</dbReference>
<keyword evidence="3" id="KW-0964">Secreted</keyword>
<dbReference type="Gene3D" id="3.40.33.10">
    <property type="entry name" value="CAP"/>
    <property type="match status" value="1"/>
</dbReference>
<dbReference type="GO" id="GO:0005576">
    <property type="term" value="C:extracellular region"/>
    <property type="evidence" value="ECO:0007669"/>
    <property type="project" value="UniProtKB-SubCell"/>
</dbReference>
<feature type="domain" description="SCP" evidence="8">
    <location>
        <begin position="67"/>
        <end position="227"/>
    </location>
</feature>
<name>A0A2M4AKZ0_9DIPT</name>
<organism evidence="9">
    <name type="scientific">Anopheles triannulatus</name>
    <dbReference type="NCBI Taxonomy" id="58253"/>
    <lineage>
        <taxon>Eukaryota</taxon>
        <taxon>Metazoa</taxon>
        <taxon>Ecdysozoa</taxon>
        <taxon>Arthropoda</taxon>
        <taxon>Hexapoda</taxon>
        <taxon>Insecta</taxon>
        <taxon>Pterygota</taxon>
        <taxon>Neoptera</taxon>
        <taxon>Endopterygota</taxon>
        <taxon>Diptera</taxon>
        <taxon>Nematocera</taxon>
        <taxon>Culicoidea</taxon>
        <taxon>Culicidae</taxon>
        <taxon>Anophelinae</taxon>
        <taxon>Anopheles</taxon>
    </lineage>
</organism>
<dbReference type="InterPro" id="IPR014044">
    <property type="entry name" value="CAP_dom"/>
</dbReference>
<accession>A0A2M4AKZ0</accession>
<dbReference type="CDD" id="cd05380">
    <property type="entry name" value="CAP_euk"/>
    <property type="match status" value="1"/>
</dbReference>
<dbReference type="InterPro" id="IPR001283">
    <property type="entry name" value="CRISP-related"/>
</dbReference>
<dbReference type="AlphaFoldDB" id="A0A2M4AKZ0"/>
<evidence type="ECO:0000256" key="5">
    <source>
        <dbReference type="ARBA" id="ARBA00023180"/>
    </source>
</evidence>
<dbReference type="InterPro" id="IPR035940">
    <property type="entry name" value="CAP_sf"/>
</dbReference>
<proteinExistence type="inferred from homology"/>
<evidence type="ECO:0000256" key="7">
    <source>
        <dbReference type="SAM" id="SignalP"/>
    </source>
</evidence>
<sequence length="280" mass="30941">MSEKANIMLPILATIVCGFIGLMHCAQEYCEPSYCAGHTNVGCNPPPLTGGPLCSGKKASVVAIDANIRGLILSEHNRLRNQLAIGNLTGFASAVRMPTLTWDNTLAVQAGHNARSCNFAHDTCRNTAKYAYAGQNLATQSFYGKTKTLETLVKEMIASWWSEYKDANQTEIDHFPSSYTGPPIGHFTQMASDQTSVIGCAMQYWLEDMFEMYYLVCNYERSPFIHEAVYKKGTVASECTTGTNPKYVGLCASNLRMNLPVVKLLRSEKRITRDQPAIQL</sequence>
<evidence type="ECO:0000256" key="6">
    <source>
        <dbReference type="ARBA" id="ARBA00068306"/>
    </source>
</evidence>
<feature type="chain" id="PRO_5014954117" description="Venom allergen-1" evidence="7">
    <location>
        <begin position="26"/>
        <end position="280"/>
    </location>
</feature>
<dbReference type="PANTHER" id="PTHR10334">
    <property type="entry name" value="CYSTEINE-RICH SECRETORY PROTEIN-RELATED"/>
    <property type="match status" value="1"/>
</dbReference>
<protein>
    <recommendedName>
        <fullName evidence="6">Venom allergen-1</fullName>
    </recommendedName>
</protein>
<evidence type="ECO:0000256" key="2">
    <source>
        <dbReference type="ARBA" id="ARBA00009923"/>
    </source>
</evidence>